<dbReference type="PANTHER" id="PTHR42734">
    <property type="entry name" value="METAL TRANSPORT SYSTEM ATP-BINDING PROTEIN TM_0124-RELATED"/>
    <property type="match status" value="1"/>
</dbReference>
<dbReference type="InterPro" id="IPR027417">
    <property type="entry name" value="P-loop_NTPase"/>
</dbReference>
<dbReference type="InterPro" id="IPR003439">
    <property type="entry name" value="ABC_transporter-like_ATP-bd"/>
</dbReference>
<accession>W5Y3D9</accession>
<dbReference type="HOGENOM" id="CLU_000604_1_11_11"/>
<dbReference type="eggNOG" id="COG1119">
    <property type="taxonomic scope" value="Bacteria"/>
</dbReference>
<keyword evidence="2" id="KW-0547">Nucleotide-binding</keyword>
<dbReference type="InterPro" id="IPR003593">
    <property type="entry name" value="AAA+_ATPase"/>
</dbReference>
<evidence type="ECO:0000256" key="3">
    <source>
        <dbReference type="ARBA" id="ARBA00022840"/>
    </source>
</evidence>
<dbReference type="InterPro" id="IPR050153">
    <property type="entry name" value="Metal_Ion_Import_ABC"/>
</dbReference>
<proteinExistence type="predicted"/>
<evidence type="ECO:0000256" key="1">
    <source>
        <dbReference type="ARBA" id="ARBA00022448"/>
    </source>
</evidence>
<evidence type="ECO:0000259" key="4">
    <source>
        <dbReference type="PROSITE" id="PS50893"/>
    </source>
</evidence>
<dbReference type="STRING" id="1224164.B843_10045"/>
<dbReference type="KEGG" id="cvt:B843_10045"/>
<gene>
    <name evidence="5" type="ORF">B843_10045</name>
</gene>
<keyword evidence="1" id="KW-0813">Transport</keyword>
<keyword evidence="6" id="KW-1185">Reference proteome</keyword>
<feature type="domain" description="ABC transporter" evidence="4">
    <location>
        <begin position="6"/>
        <end position="244"/>
    </location>
</feature>
<dbReference type="Proteomes" id="UP000019222">
    <property type="component" value="Chromosome"/>
</dbReference>
<dbReference type="GO" id="GO:0016887">
    <property type="term" value="F:ATP hydrolysis activity"/>
    <property type="evidence" value="ECO:0007669"/>
    <property type="project" value="InterPro"/>
</dbReference>
<sequence length="260" mass="28117">MNTPALSLSDVRVVRGGRCIASCDELAVLPGEHWAIMGPNGAGKTTLLKVAGTLLFPSEGTVDVLGKRMGRVDVFTVRMQIGYVDPKQRLDDMSCYEAVLSGVTASNGFIPRWQPAPEEEALARELIELVGMASKSDARWSRMSQGEKARTLIARALVTRPRLLLLDEPSTGLDLPGRETLLRVIDAMRAQQPELSSMVITHHVEEIAASTTHLLLLKDAKVLAAGPVGEVLTAENLSEVFGIPVDLSTHNGRWMAIESA</sequence>
<dbReference type="SMART" id="SM00382">
    <property type="entry name" value="AAA"/>
    <property type="match status" value="1"/>
</dbReference>
<keyword evidence="3 5" id="KW-0067">ATP-binding</keyword>
<evidence type="ECO:0000313" key="6">
    <source>
        <dbReference type="Proteomes" id="UP000019222"/>
    </source>
</evidence>
<reference evidence="5 6" key="1">
    <citation type="submission" date="2013-02" db="EMBL/GenBank/DDBJ databases">
        <title>The complete genome sequence of Corynebacterium vitaeruminis DSM 20294.</title>
        <authorList>
            <person name="Ruckert C."/>
            <person name="Albersmeier A."/>
            <person name="Kalinowski J."/>
        </authorList>
    </citation>
    <scope>NUCLEOTIDE SEQUENCE [LARGE SCALE GENOMIC DNA]</scope>
    <source>
        <strain evidence="6">ATCC 10234</strain>
    </source>
</reference>
<dbReference type="EMBL" id="CP004353">
    <property type="protein sequence ID" value="AHI23394.1"/>
    <property type="molecule type" value="Genomic_DNA"/>
</dbReference>
<organism evidence="5 6">
    <name type="scientific">Corynebacterium vitaeruminis DSM 20294</name>
    <dbReference type="NCBI Taxonomy" id="1224164"/>
    <lineage>
        <taxon>Bacteria</taxon>
        <taxon>Bacillati</taxon>
        <taxon>Actinomycetota</taxon>
        <taxon>Actinomycetes</taxon>
        <taxon>Mycobacteriales</taxon>
        <taxon>Corynebacteriaceae</taxon>
        <taxon>Corynebacterium</taxon>
    </lineage>
</organism>
<dbReference type="PATRIC" id="fig|1224164.3.peg.2029"/>
<dbReference type="Pfam" id="PF00005">
    <property type="entry name" value="ABC_tran"/>
    <property type="match status" value="1"/>
</dbReference>
<dbReference type="GO" id="GO:0005524">
    <property type="term" value="F:ATP binding"/>
    <property type="evidence" value="ECO:0007669"/>
    <property type="project" value="UniProtKB-KW"/>
</dbReference>
<name>W5Y3D9_9CORY</name>
<dbReference type="Gene3D" id="3.40.50.300">
    <property type="entry name" value="P-loop containing nucleotide triphosphate hydrolases"/>
    <property type="match status" value="1"/>
</dbReference>
<dbReference type="PROSITE" id="PS50893">
    <property type="entry name" value="ABC_TRANSPORTER_2"/>
    <property type="match status" value="1"/>
</dbReference>
<protein>
    <submittedName>
        <fullName evidence="5">ABC transporter ATP-binding protein</fullName>
    </submittedName>
</protein>
<evidence type="ECO:0000256" key="2">
    <source>
        <dbReference type="ARBA" id="ARBA00022741"/>
    </source>
</evidence>
<dbReference type="SUPFAM" id="SSF52540">
    <property type="entry name" value="P-loop containing nucleoside triphosphate hydrolases"/>
    <property type="match status" value="1"/>
</dbReference>
<dbReference type="AlphaFoldDB" id="W5Y3D9"/>
<evidence type="ECO:0000313" key="5">
    <source>
        <dbReference type="EMBL" id="AHI23394.1"/>
    </source>
</evidence>
<dbReference type="RefSeq" id="WP_025253395.1">
    <property type="nucleotide sequence ID" value="NZ_CP004353.1"/>
</dbReference>